<feature type="chain" id="PRO_5046773079" evidence="1">
    <location>
        <begin position="18"/>
        <end position="97"/>
    </location>
</feature>
<evidence type="ECO:0000313" key="3">
    <source>
        <dbReference type="Proteomes" id="UP001396898"/>
    </source>
</evidence>
<reference evidence="2 3" key="1">
    <citation type="submission" date="2023-01" db="EMBL/GenBank/DDBJ databases">
        <title>Analysis of 21 Apiospora genomes using comparative genomics revels a genus with tremendous synthesis potential of carbohydrate active enzymes and secondary metabolites.</title>
        <authorList>
            <person name="Sorensen T."/>
        </authorList>
    </citation>
    <scope>NUCLEOTIDE SEQUENCE [LARGE SCALE GENOMIC DNA]</scope>
    <source>
        <strain evidence="2 3">CBS 20057</strain>
    </source>
</reference>
<comment type="caution">
    <text evidence="2">The sequence shown here is derived from an EMBL/GenBank/DDBJ whole genome shotgun (WGS) entry which is preliminary data.</text>
</comment>
<gene>
    <name evidence="2" type="ORF">PG991_014602</name>
</gene>
<name>A0ABR1R3Z9_9PEZI</name>
<keyword evidence="1" id="KW-0732">Signal</keyword>
<sequence length="97" mass="10468">MKMQFAFVAALVAIVAAAPATTPANPMAVEARQCVPEGGRCNAHSQCCSDNCRFGDLPNQSTCRPLWAAPTTRSRVQAWERHDTIDMMITMADEGGI</sequence>
<feature type="signal peptide" evidence="1">
    <location>
        <begin position="1"/>
        <end position="17"/>
    </location>
</feature>
<evidence type="ECO:0000256" key="1">
    <source>
        <dbReference type="SAM" id="SignalP"/>
    </source>
</evidence>
<organism evidence="2 3">
    <name type="scientific">Apiospora marii</name>
    <dbReference type="NCBI Taxonomy" id="335849"/>
    <lineage>
        <taxon>Eukaryota</taxon>
        <taxon>Fungi</taxon>
        <taxon>Dikarya</taxon>
        <taxon>Ascomycota</taxon>
        <taxon>Pezizomycotina</taxon>
        <taxon>Sordariomycetes</taxon>
        <taxon>Xylariomycetidae</taxon>
        <taxon>Amphisphaeriales</taxon>
        <taxon>Apiosporaceae</taxon>
        <taxon>Apiospora</taxon>
    </lineage>
</organism>
<proteinExistence type="predicted"/>
<accession>A0ABR1R3Z9</accession>
<keyword evidence="3" id="KW-1185">Reference proteome</keyword>
<dbReference type="EMBL" id="JAQQWI010000019">
    <property type="protein sequence ID" value="KAK7998927.1"/>
    <property type="molecule type" value="Genomic_DNA"/>
</dbReference>
<dbReference type="Proteomes" id="UP001396898">
    <property type="component" value="Unassembled WGS sequence"/>
</dbReference>
<evidence type="ECO:0000313" key="2">
    <source>
        <dbReference type="EMBL" id="KAK7998927.1"/>
    </source>
</evidence>
<protein>
    <submittedName>
        <fullName evidence="2">Uncharacterized protein</fullName>
    </submittedName>
</protein>